<dbReference type="AlphaFoldDB" id="A0A1D8P4S8"/>
<sequence>MNKSIQYILILILFASCEYLPTVKNDEVVIAKVNDKFLYESDIKDVLPPEISKQDSILFIKNYIDTWAKEQLLLNQAEINLKDETTSFEKLVSDYRSTLYINSYKEALVLNKLDTTVTKEQIENYYLSNHQNFKLNEELVQLKFIYTNKNRSDKKELIKLFKSNKKEDLDSLKSRSLEFKSFNFNDSIWVKYNDLENRISALKDLEKNQILKKSNFIQKEDSLGLYLITIKDVLNRNEIAPIGYITPTIKQIILQKRKLELLRKIEVDLLNDAIKNQNFEKY</sequence>
<reference evidence="1 2" key="1">
    <citation type="submission" date="2016-10" db="EMBL/GenBank/DDBJ databases">
        <title>Lutibacter sp. LPB0138, isolated from marine gastropod.</title>
        <authorList>
            <person name="Kim E."/>
            <person name="Yi H."/>
        </authorList>
    </citation>
    <scope>NUCLEOTIDE SEQUENCE [LARGE SCALE GENOMIC DNA]</scope>
    <source>
        <strain evidence="1 2">LPB0138</strain>
    </source>
</reference>
<evidence type="ECO:0000313" key="2">
    <source>
        <dbReference type="Proteomes" id="UP000176050"/>
    </source>
</evidence>
<evidence type="ECO:0008006" key="3">
    <source>
        <dbReference type="Google" id="ProtNLM"/>
    </source>
</evidence>
<organism evidence="1 2">
    <name type="scientific">Urechidicola croceus</name>
    <dbReference type="NCBI Taxonomy" id="1850246"/>
    <lineage>
        <taxon>Bacteria</taxon>
        <taxon>Pseudomonadati</taxon>
        <taxon>Bacteroidota</taxon>
        <taxon>Flavobacteriia</taxon>
        <taxon>Flavobacteriales</taxon>
        <taxon>Flavobacteriaceae</taxon>
        <taxon>Urechidicola</taxon>
    </lineage>
</organism>
<evidence type="ECO:0000313" key="1">
    <source>
        <dbReference type="EMBL" id="AOW19557.1"/>
    </source>
</evidence>
<dbReference type="EMBL" id="CP017478">
    <property type="protein sequence ID" value="AOW19557.1"/>
    <property type="molecule type" value="Genomic_DNA"/>
</dbReference>
<dbReference type="STRING" id="1850246.LPB138_02180"/>
<name>A0A1D8P4S8_9FLAO</name>
<proteinExistence type="predicted"/>
<dbReference type="RefSeq" id="WP_070235673.1">
    <property type="nucleotide sequence ID" value="NZ_CP017478.1"/>
</dbReference>
<dbReference type="PROSITE" id="PS51257">
    <property type="entry name" value="PROKAR_LIPOPROTEIN"/>
    <property type="match status" value="1"/>
</dbReference>
<dbReference type="KEGG" id="lul:LPB138_02180"/>
<dbReference type="Proteomes" id="UP000176050">
    <property type="component" value="Chromosome"/>
</dbReference>
<accession>A0A1D8P4S8</accession>
<gene>
    <name evidence="1" type="ORF">LPB138_02180</name>
</gene>
<keyword evidence="2" id="KW-1185">Reference proteome</keyword>
<protein>
    <recommendedName>
        <fullName evidence="3">Peptidylprolyl isomerase</fullName>
    </recommendedName>
</protein>